<evidence type="ECO:0000313" key="11">
    <source>
        <dbReference type="EMBL" id="KAK5046912.1"/>
    </source>
</evidence>
<evidence type="ECO:0000256" key="6">
    <source>
        <dbReference type="ARBA" id="ARBA00023163"/>
    </source>
</evidence>
<dbReference type="SMART" id="SM00906">
    <property type="entry name" value="Fungal_trans"/>
    <property type="match status" value="1"/>
</dbReference>
<evidence type="ECO:0000256" key="8">
    <source>
        <dbReference type="SAM" id="MobiDB-lite"/>
    </source>
</evidence>
<dbReference type="GO" id="GO:0005634">
    <property type="term" value="C:nucleus"/>
    <property type="evidence" value="ECO:0007669"/>
    <property type="project" value="UniProtKB-SubCell"/>
</dbReference>
<dbReference type="InterPro" id="IPR036864">
    <property type="entry name" value="Zn2-C6_fun-type_DNA-bd_sf"/>
</dbReference>
<evidence type="ECO:0000313" key="12">
    <source>
        <dbReference type="Proteomes" id="UP001358417"/>
    </source>
</evidence>
<evidence type="ECO:0000256" key="5">
    <source>
        <dbReference type="ARBA" id="ARBA00023125"/>
    </source>
</evidence>
<evidence type="ECO:0000259" key="10">
    <source>
        <dbReference type="PROSITE" id="PS50048"/>
    </source>
</evidence>
<dbReference type="RefSeq" id="XP_064702485.1">
    <property type="nucleotide sequence ID" value="XM_064850819.1"/>
</dbReference>
<name>A0AAV9MZ41_9EURO</name>
<protein>
    <recommendedName>
        <fullName evidence="10">Zn(2)-C6 fungal-type domain-containing protein</fullName>
    </recommendedName>
</protein>
<keyword evidence="2" id="KW-0479">Metal-binding</keyword>
<dbReference type="EMBL" id="JAVRRD010000028">
    <property type="protein sequence ID" value="KAK5046912.1"/>
    <property type="molecule type" value="Genomic_DNA"/>
</dbReference>
<feature type="transmembrane region" description="Helical" evidence="9">
    <location>
        <begin position="622"/>
        <end position="641"/>
    </location>
</feature>
<keyword evidence="7" id="KW-0539">Nucleus</keyword>
<feature type="domain" description="Zn(2)-C6 fungal-type" evidence="10">
    <location>
        <begin position="75"/>
        <end position="104"/>
    </location>
</feature>
<dbReference type="GO" id="GO:0045944">
    <property type="term" value="P:positive regulation of transcription by RNA polymerase II"/>
    <property type="evidence" value="ECO:0007669"/>
    <property type="project" value="TreeGrafter"/>
</dbReference>
<keyword evidence="6" id="KW-0804">Transcription</keyword>
<evidence type="ECO:0000256" key="7">
    <source>
        <dbReference type="ARBA" id="ARBA00023242"/>
    </source>
</evidence>
<dbReference type="Pfam" id="PF00172">
    <property type="entry name" value="Zn_clus"/>
    <property type="match status" value="1"/>
</dbReference>
<keyword evidence="3" id="KW-0862">Zinc</keyword>
<feature type="region of interest" description="Disordered" evidence="8">
    <location>
        <begin position="929"/>
        <end position="951"/>
    </location>
</feature>
<dbReference type="PANTHER" id="PTHR47540">
    <property type="entry name" value="THIAMINE REPRESSIBLE GENES REGULATORY PROTEIN THI5"/>
    <property type="match status" value="1"/>
</dbReference>
<dbReference type="PANTHER" id="PTHR47540:SF1">
    <property type="entry name" value="ACTIVATOR OF STRESS GENES 1-RELATED"/>
    <property type="match status" value="1"/>
</dbReference>
<reference evidence="11 12" key="1">
    <citation type="submission" date="2023-08" db="EMBL/GenBank/DDBJ databases">
        <title>Black Yeasts Isolated from many extreme environments.</title>
        <authorList>
            <person name="Coleine C."/>
            <person name="Stajich J.E."/>
            <person name="Selbmann L."/>
        </authorList>
    </citation>
    <scope>NUCLEOTIDE SEQUENCE [LARGE SCALE GENOMIC DNA]</scope>
    <source>
        <strain evidence="11 12">CCFEE 5792</strain>
    </source>
</reference>
<evidence type="ECO:0000256" key="3">
    <source>
        <dbReference type="ARBA" id="ARBA00022833"/>
    </source>
</evidence>
<comment type="caution">
    <text evidence="11">The sequence shown here is derived from an EMBL/GenBank/DDBJ whole genome shotgun (WGS) entry which is preliminary data.</text>
</comment>
<comment type="subcellular location">
    <subcellularLocation>
        <location evidence="1">Nucleus</location>
    </subcellularLocation>
</comment>
<feature type="region of interest" description="Disordered" evidence="8">
    <location>
        <begin position="157"/>
        <end position="181"/>
    </location>
</feature>
<dbReference type="InterPro" id="IPR051711">
    <property type="entry name" value="Stress_Response_Reg"/>
</dbReference>
<dbReference type="GeneID" id="89975432"/>
<dbReference type="GO" id="GO:0008270">
    <property type="term" value="F:zinc ion binding"/>
    <property type="evidence" value="ECO:0007669"/>
    <property type="project" value="InterPro"/>
</dbReference>
<dbReference type="PROSITE" id="PS50048">
    <property type="entry name" value="ZN2_CY6_FUNGAL_2"/>
    <property type="match status" value="1"/>
</dbReference>
<dbReference type="SMART" id="SM00066">
    <property type="entry name" value="GAL4"/>
    <property type="match status" value="1"/>
</dbReference>
<dbReference type="SUPFAM" id="SSF57701">
    <property type="entry name" value="Zn2/Cys6 DNA-binding domain"/>
    <property type="match status" value="1"/>
</dbReference>
<dbReference type="GO" id="GO:0006351">
    <property type="term" value="P:DNA-templated transcription"/>
    <property type="evidence" value="ECO:0007669"/>
    <property type="project" value="InterPro"/>
</dbReference>
<dbReference type="GO" id="GO:0043565">
    <property type="term" value="F:sequence-specific DNA binding"/>
    <property type="evidence" value="ECO:0007669"/>
    <property type="project" value="TreeGrafter"/>
</dbReference>
<feature type="transmembrane region" description="Helical" evidence="9">
    <location>
        <begin position="375"/>
        <end position="400"/>
    </location>
</feature>
<dbReference type="GO" id="GO:0000981">
    <property type="term" value="F:DNA-binding transcription factor activity, RNA polymerase II-specific"/>
    <property type="evidence" value="ECO:0007669"/>
    <property type="project" value="InterPro"/>
</dbReference>
<keyword evidence="12" id="KW-1185">Reference proteome</keyword>
<keyword evidence="9" id="KW-0472">Membrane</keyword>
<feature type="compositionally biased region" description="Polar residues" evidence="8">
    <location>
        <begin position="714"/>
        <end position="725"/>
    </location>
</feature>
<evidence type="ECO:0000256" key="1">
    <source>
        <dbReference type="ARBA" id="ARBA00004123"/>
    </source>
</evidence>
<dbReference type="PROSITE" id="PS00463">
    <property type="entry name" value="ZN2_CY6_FUNGAL_1"/>
    <property type="match status" value="1"/>
</dbReference>
<dbReference type="InterPro" id="IPR001138">
    <property type="entry name" value="Zn2Cys6_DnaBD"/>
</dbReference>
<dbReference type="AlphaFoldDB" id="A0AAV9MZ41"/>
<dbReference type="CDD" id="cd00067">
    <property type="entry name" value="GAL4"/>
    <property type="match status" value="1"/>
</dbReference>
<feature type="region of interest" description="Disordered" evidence="8">
    <location>
        <begin position="1"/>
        <end position="73"/>
    </location>
</feature>
<dbReference type="Pfam" id="PF04082">
    <property type="entry name" value="Fungal_trans"/>
    <property type="match status" value="1"/>
</dbReference>
<organism evidence="11 12">
    <name type="scientific">Exophiala bonariae</name>
    <dbReference type="NCBI Taxonomy" id="1690606"/>
    <lineage>
        <taxon>Eukaryota</taxon>
        <taxon>Fungi</taxon>
        <taxon>Dikarya</taxon>
        <taxon>Ascomycota</taxon>
        <taxon>Pezizomycotina</taxon>
        <taxon>Eurotiomycetes</taxon>
        <taxon>Chaetothyriomycetidae</taxon>
        <taxon>Chaetothyriales</taxon>
        <taxon>Herpotrichiellaceae</taxon>
        <taxon>Exophiala</taxon>
    </lineage>
</organism>
<keyword evidence="5" id="KW-0238">DNA-binding</keyword>
<evidence type="ECO:0000256" key="2">
    <source>
        <dbReference type="ARBA" id="ARBA00022723"/>
    </source>
</evidence>
<feature type="compositionally biased region" description="Basic and acidic residues" evidence="8">
    <location>
        <begin position="33"/>
        <end position="47"/>
    </location>
</feature>
<dbReference type="CDD" id="cd12148">
    <property type="entry name" value="fungal_TF_MHR"/>
    <property type="match status" value="1"/>
</dbReference>
<keyword evidence="9" id="KW-0812">Transmembrane</keyword>
<gene>
    <name evidence="11" type="ORF">LTR84_007266</name>
</gene>
<feature type="compositionally biased region" description="Acidic residues" evidence="8">
    <location>
        <begin position="48"/>
        <end position="57"/>
    </location>
</feature>
<proteinExistence type="predicted"/>
<dbReference type="Gene3D" id="4.10.240.10">
    <property type="entry name" value="Zn(2)-C6 fungal-type DNA-binding domain"/>
    <property type="match status" value="1"/>
</dbReference>
<keyword evidence="9" id="KW-1133">Transmembrane helix</keyword>
<keyword evidence="4" id="KW-0805">Transcription regulation</keyword>
<evidence type="ECO:0000256" key="9">
    <source>
        <dbReference type="SAM" id="Phobius"/>
    </source>
</evidence>
<sequence length="998" mass="111861">MMGDNDMVTPQSLDSATDDAPTNILSTSQVDASGKKEQNTSDSRPESPDADSPEPEESTTKSTAPLQKRRRVTRACDECRRKKIKCDGKQPCTHCTVYSYECTYDQPSNRRRNPAPQYIEALESRLQKAEAVLRSVLPGLDLDDPKFDAQSIQQLVESARNHTRPEAKSTTSAPESVKHDDDAQLQSMVDRTGALDLDDTGNWDFHGHSSGYVFMRRFRAQFGDQLLPDSKTLNKTRTITGVLESPRSAQSSPYDFNLPAAVDLPPREVAIELCCNTLDDCCALMRPVHRPNFFRRLNKLYDTEPEQYNNEHVQFLPLLYVVMAVGCLFSKAENDYTTLDIKGYKEATEQGYQYFNTAKQMLDITDCRDLTSLQAVVFMILFLQSTAKLVTCYAYIGIALRACCRLGIHRVVSHKFNPIELEERKRAFWLVRKMDSYVGAVLGLPQMLSDDDCDQEFPTEVDDEYITPEGIQPMPAGVFSLMKATNAGTRLTHTLRKVVRFIYPIKGLNTSQTDQHYTISHRRIRELERDLQVWMDELPMELRPSENATRELARVQQLLRISYAHVQMMIYRPFLHYVSQACQTKNVDKRSFACAAACISVSRNIVHITSEMKRRGLLVGSYWFVMYTTYFAILSLVYFVIENPNSPTGQDILKDAVEGRDTLASLAKRSMAADRCTLSLNVLFDALPTKLQERRSSTKPIPSTARKRPPPGNEATQEKPQTSGIATPISLREPTGPPARARTFPSDFLAKIAKRNSMPEAPAMASFIDGVAPQPPMVGFGSPSTASPMSPNFDFTPQMANAQIPDLKNVMFPSDNPFAYPNQPISTLESSDAQYSFQDSGMDAFTGPSDHHMYETPTTNVGQMPQSTSAPNYDFHYQRALNDHAGLMQGYGGNANHFGAPLTDLLMQNTFGAEHNPHFSHNSQIPNIHDPMTTTSDLSDNTGPPGSQNSEEYWNRLQKNDVSLRTGLTPSAEAGLNDFFTPESWGTNWNGQHFTNPQ</sequence>
<evidence type="ECO:0000256" key="4">
    <source>
        <dbReference type="ARBA" id="ARBA00023015"/>
    </source>
</evidence>
<dbReference type="Proteomes" id="UP001358417">
    <property type="component" value="Unassembled WGS sequence"/>
</dbReference>
<feature type="region of interest" description="Disordered" evidence="8">
    <location>
        <begin position="693"/>
        <end position="742"/>
    </location>
</feature>
<accession>A0AAV9MZ41</accession>
<dbReference type="InterPro" id="IPR007219">
    <property type="entry name" value="XnlR_reg_dom"/>
</dbReference>